<evidence type="ECO:0000313" key="2">
    <source>
        <dbReference type="EMBL" id="PLW27773.1"/>
    </source>
</evidence>
<dbReference type="PANTHER" id="PTHR35396:SF1">
    <property type="entry name" value="SMALL SECRETED PROTEIN"/>
    <property type="match status" value="1"/>
</dbReference>
<evidence type="ECO:0000256" key="1">
    <source>
        <dbReference type="SAM" id="MobiDB-lite"/>
    </source>
</evidence>
<proteinExistence type="predicted"/>
<comment type="caution">
    <text evidence="2">The sequence shown here is derived from an EMBL/GenBank/DDBJ whole genome shotgun (WGS) entry which is preliminary data.</text>
</comment>
<feature type="region of interest" description="Disordered" evidence="1">
    <location>
        <begin position="393"/>
        <end position="424"/>
    </location>
</feature>
<evidence type="ECO:0000313" key="3">
    <source>
        <dbReference type="Proteomes" id="UP000235392"/>
    </source>
</evidence>
<name>A0A2N5TQK0_9BASI</name>
<gene>
    <name evidence="2" type="ORF">PCASD_16274</name>
</gene>
<dbReference type="Proteomes" id="UP000235392">
    <property type="component" value="Unassembled WGS sequence"/>
</dbReference>
<accession>A0A2N5TQK0</accession>
<dbReference type="EMBL" id="PGCI01000392">
    <property type="protein sequence ID" value="PLW27773.1"/>
    <property type="molecule type" value="Genomic_DNA"/>
</dbReference>
<feature type="region of interest" description="Disordered" evidence="1">
    <location>
        <begin position="335"/>
        <end position="360"/>
    </location>
</feature>
<sequence length="424" mass="47357">MHQRNIVKVQAIMESQDAFEVAGHWAKRELDQFLPGGDFGVLASAAAKASSRGDAGPDPPNGEALLISRAPFLHAPDQPSKDATPDPELPSHTCSNIAPTHRIEWIEWGALHHTQVTKVGPATNNTTQMALESKYISIPAQENRNTRLDGQFSGSKLSHLILQELASLALTISSSEANWDPATGYVRDYKPTDEWLSQQPSKMTSDIQVSECARNTRLAYPHVQLFAYFEVNHAADCYHGCPYGNCHAFTTFPQPDEIEPSYTDGHIFFWHNLGGNPGSGVKPISNPRNGAYGWEDSINGVYHDGKPDYSRMQKDHDEHYPLWAQIKNTLKPWPEGAAQSFDNGHPKPYHPKCGRPCEPNKDPGSVPGVYGNYHPAPASKYFPPKDWEGSCNDSYYRSESTRKHNPTSTRSRLPTRRYRTKKRL</sequence>
<protein>
    <submittedName>
        <fullName evidence="2">Uncharacterized protein</fullName>
    </submittedName>
</protein>
<reference evidence="2 3" key="1">
    <citation type="submission" date="2017-11" db="EMBL/GenBank/DDBJ databases">
        <title>De novo assembly and phasing of dikaryotic genomes from two isolates of Puccinia coronata f. sp. avenae, the causal agent of oat crown rust.</title>
        <authorList>
            <person name="Miller M.E."/>
            <person name="Zhang Y."/>
            <person name="Omidvar V."/>
            <person name="Sperschneider J."/>
            <person name="Schwessinger B."/>
            <person name="Raley C."/>
            <person name="Palmer J.M."/>
            <person name="Garnica D."/>
            <person name="Upadhyaya N."/>
            <person name="Rathjen J."/>
            <person name="Taylor J.M."/>
            <person name="Park R.F."/>
            <person name="Dodds P.N."/>
            <person name="Hirsch C.D."/>
            <person name="Kianian S.F."/>
            <person name="Figueroa M."/>
        </authorList>
    </citation>
    <scope>NUCLEOTIDE SEQUENCE [LARGE SCALE GENOMIC DNA]</scope>
    <source>
        <strain evidence="2">12SD80</strain>
    </source>
</reference>
<dbReference type="PANTHER" id="PTHR35396">
    <property type="entry name" value="SMALL SECRETED PROTEIN"/>
    <property type="match status" value="1"/>
</dbReference>
<dbReference type="AlphaFoldDB" id="A0A2N5TQK0"/>
<feature type="compositionally biased region" description="Basic residues" evidence="1">
    <location>
        <begin position="413"/>
        <end position="424"/>
    </location>
</feature>
<feature type="region of interest" description="Disordered" evidence="1">
    <location>
        <begin position="74"/>
        <end position="95"/>
    </location>
</feature>
<organism evidence="2 3">
    <name type="scientific">Puccinia coronata f. sp. avenae</name>
    <dbReference type="NCBI Taxonomy" id="200324"/>
    <lineage>
        <taxon>Eukaryota</taxon>
        <taxon>Fungi</taxon>
        <taxon>Dikarya</taxon>
        <taxon>Basidiomycota</taxon>
        <taxon>Pucciniomycotina</taxon>
        <taxon>Pucciniomycetes</taxon>
        <taxon>Pucciniales</taxon>
        <taxon>Pucciniaceae</taxon>
        <taxon>Puccinia</taxon>
    </lineage>
</organism>